<accession>A0A4U2PYE8</accession>
<dbReference type="GO" id="GO:0003677">
    <property type="term" value="F:DNA binding"/>
    <property type="evidence" value="ECO:0007669"/>
    <property type="project" value="UniProtKB-UniRule"/>
</dbReference>
<feature type="domain" description="HTH tetR-type" evidence="3">
    <location>
        <begin position="10"/>
        <end position="68"/>
    </location>
</feature>
<evidence type="ECO:0000313" key="4">
    <source>
        <dbReference type="EMBL" id="TKH44675.1"/>
    </source>
</evidence>
<dbReference type="SUPFAM" id="SSF46689">
    <property type="entry name" value="Homeodomain-like"/>
    <property type="match status" value="1"/>
</dbReference>
<gene>
    <name evidence="4" type="ORF">C1I60_09440</name>
</gene>
<dbReference type="Gene3D" id="1.10.357.10">
    <property type="entry name" value="Tetracycline Repressor, domain 2"/>
    <property type="match status" value="1"/>
</dbReference>
<dbReference type="InterPro" id="IPR001647">
    <property type="entry name" value="HTH_TetR"/>
</dbReference>
<keyword evidence="1 2" id="KW-0238">DNA-binding</keyword>
<comment type="caution">
    <text evidence="4">The sequence shown here is derived from an EMBL/GenBank/DDBJ whole genome shotgun (WGS) entry which is preliminary data.</text>
</comment>
<sequence>MKRDMTTIKQVRLNSLLDVATMLLIEKPNASMNEIADYAKIGIATLHRYVESREQLMIYLGFRAIEVVGETMKRISLNEENYENYIPELIEALIPLGDKIYFLAHDASVSFNKEIDEADQKLREPILHVIEILQQKGYFHPHIDKDWIMNVLYSLLFLTWQQVRNGNIAKNSAAALVVNTFYHGFKATAREEESTC</sequence>
<evidence type="ECO:0000256" key="1">
    <source>
        <dbReference type="ARBA" id="ARBA00023125"/>
    </source>
</evidence>
<dbReference type="InterPro" id="IPR009057">
    <property type="entry name" value="Homeodomain-like_sf"/>
</dbReference>
<dbReference type="PROSITE" id="PS50977">
    <property type="entry name" value="HTH_TETR_2"/>
    <property type="match status" value="1"/>
</dbReference>
<organism evidence="4 5">
    <name type="scientific">Paenibacillus terrae</name>
    <dbReference type="NCBI Taxonomy" id="159743"/>
    <lineage>
        <taxon>Bacteria</taxon>
        <taxon>Bacillati</taxon>
        <taxon>Bacillota</taxon>
        <taxon>Bacilli</taxon>
        <taxon>Bacillales</taxon>
        <taxon>Paenibacillaceae</taxon>
        <taxon>Paenibacillus</taxon>
    </lineage>
</organism>
<protein>
    <submittedName>
        <fullName evidence="4">TetR/AcrR family transcriptional regulator</fullName>
    </submittedName>
</protein>
<evidence type="ECO:0000256" key="2">
    <source>
        <dbReference type="PROSITE-ProRule" id="PRU00335"/>
    </source>
</evidence>
<evidence type="ECO:0000313" key="5">
    <source>
        <dbReference type="Proteomes" id="UP000308114"/>
    </source>
</evidence>
<dbReference type="Proteomes" id="UP000308114">
    <property type="component" value="Unassembled WGS sequence"/>
</dbReference>
<dbReference type="AlphaFoldDB" id="A0A4U2PYE8"/>
<proteinExistence type="predicted"/>
<dbReference type="EMBL" id="PNXQ01000011">
    <property type="protein sequence ID" value="TKH44675.1"/>
    <property type="molecule type" value="Genomic_DNA"/>
</dbReference>
<feature type="DNA-binding region" description="H-T-H motif" evidence="2">
    <location>
        <begin position="31"/>
        <end position="50"/>
    </location>
</feature>
<dbReference type="RefSeq" id="WP_137061473.1">
    <property type="nucleotide sequence ID" value="NZ_PNXQ01000011.1"/>
</dbReference>
<name>A0A4U2PYE8_9BACL</name>
<evidence type="ECO:0000259" key="3">
    <source>
        <dbReference type="PROSITE" id="PS50977"/>
    </source>
</evidence>
<reference evidence="4 5" key="1">
    <citation type="submission" date="2018-01" db="EMBL/GenBank/DDBJ databases">
        <title>Bacillales members from the olive rhizosphere are effective biological control agents against Verticillium dahliae.</title>
        <authorList>
            <person name="Gomez-Lama C."/>
            <person name="Legarda G."/>
            <person name="Ruano-Rosa D."/>
            <person name="Pizarro-Tobias P."/>
            <person name="Valverde-Corredor A."/>
            <person name="Niqui J.L."/>
            <person name="Trivino J.C."/>
            <person name="Roca A."/>
            <person name="Mercado-Blanco J."/>
        </authorList>
    </citation>
    <scope>NUCLEOTIDE SEQUENCE [LARGE SCALE GENOMIC DNA]</scope>
    <source>
        <strain evidence="4 5">PIC167</strain>
    </source>
</reference>